<dbReference type="PANTHER" id="PTHR12203:SF35">
    <property type="entry name" value="PROTEIN O-GLUCOSYLTRANSFERASE 1"/>
    <property type="match status" value="1"/>
</dbReference>
<gene>
    <name evidence="5" type="ORF">CTEN210_06262</name>
</gene>
<dbReference type="AlphaFoldDB" id="A0AAD3H499"/>
<dbReference type="Pfam" id="PF05686">
    <property type="entry name" value="Glyco_transf_90"/>
    <property type="match status" value="1"/>
</dbReference>
<evidence type="ECO:0000256" key="2">
    <source>
        <dbReference type="ARBA" id="ARBA00022679"/>
    </source>
</evidence>
<accession>A0AAD3H499</accession>
<comment type="caution">
    <text evidence="5">The sequence shown here is derived from an EMBL/GenBank/DDBJ whole genome shotgun (WGS) entry which is preliminary data.</text>
</comment>
<name>A0AAD3H499_9STRA</name>
<reference evidence="5 6" key="1">
    <citation type="journal article" date="2021" name="Sci. Rep.">
        <title>The genome of the diatom Chaetoceros tenuissimus carries an ancient integrated fragment of an extant virus.</title>
        <authorList>
            <person name="Hongo Y."/>
            <person name="Kimura K."/>
            <person name="Takaki Y."/>
            <person name="Yoshida Y."/>
            <person name="Baba S."/>
            <person name="Kobayashi G."/>
            <person name="Nagasaki K."/>
            <person name="Hano T."/>
            <person name="Tomaru Y."/>
        </authorList>
    </citation>
    <scope>NUCLEOTIDE SEQUENCE [LARGE SCALE GENOMIC DNA]</scope>
    <source>
        <strain evidence="5 6">NIES-3715</strain>
    </source>
</reference>
<dbReference type="PANTHER" id="PTHR12203">
    <property type="entry name" value="KDEL LYS-ASP-GLU-LEU CONTAINING - RELATED"/>
    <property type="match status" value="1"/>
</dbReference>
<sequence>MIRGKGMSIIPSLIFLTTFIAFTFQSLEIQRLSSTVFEKGLFHIQFHGDDTTTKEITKNDDGNKNDDEGHKMVIPQKKDNEKSARISPSKYSYHPKENTIESNKHQTRSHTPLVPNNTRFTPHILHLVDYYQNKMSYKKECGFNITISNADSMAPSAEPNVTAEQGGEERHMLWIRPYLQAFQNRIFYPGNNKYFLPSGTLKITISYGDKMEAHQHCAFANSARKGEKTVYNPQDVQNWAANISLPDPLPWSERKKIPVWRGTGWGSPNPWTPIDKIIEKYKGTNLTQHEISEKAFEMFLNTSTYHGRNSRCYRRNHLVYFSKQHPDLVDARLYSLRGLAEKHWHQNATNGLHNLLPLDIIPESEYYTEYQTHIIMGGIGAAYRTARVLRQSIAVILQDFPYEEWFVHEMKPYVNFIPIKQDLSDLKETLEWVRDNPQKVLEIAKKGKEFYDEYLSYEAMGEFYYELILRLMLCCAHKSLI</sequence>
<feature type="compositionally biased region" description="Basic and acidic residues" evidence="3">
    <location>
        <begin position="52"/>
        <end position="84"/>
    </location>
</feature>
<dbReference type="SMART" id="SM00672">
    <property type="entry name" value="CAP10"/>
    <property type="match status" value="1"/>
</dbReference>
<dbReference type="EMBL" id="BLLK01000038">
    <property type="protein sequence ID" value="GFH49786.1"/>
    <property type="molecule type" value="Genomic_DNA"/>
</dbReference>
<feature type="domain" description="Glycosyl transferase CAP10" evidence="4">
    <location>
        <begin position="230"/>
        <end position="472"/>
    </location>
</feature>
<organism evidence="5 6">
    <name type="scientific">Chaetoceros tenuissimus</name>
    <dbReference type="NCBI Taxonomy" id="426638"/>
    <lineage>
        <taxon>Eukaryota</taxon>
        <taxon>Sar</taxon>
        <taxon>Stramenopiles</taxon>
        <taxon>Ochrophyta</taxon>
        <taxon>Bacillariophyta</taxon>
        <taxon>Coscinodiscophyceae</taxon>
        <taxon>Chaetocerotophycidae</taxon>
        <taxon>Chaetocerotales</taxon>
        <taxon>Chaetocerotaceae</taxon>
        <taxon>Chaetoceros</taxon>
    </lineage>
</organism>
<evidence type="ECO:0000256" key="3">
    <source>
        <dbReference type="SAM" id="MobiDB-lite"/>
    </source>
</evidence>
<dbReference type="InterPro" id="IPR051091">
    <property type="entry name" value="O-Glucosyltr/Glycosyltrsf_90"/>
</dbReference>
<dbReference type="InterPro" id="IPR006598">
    <property type="entry name" value="CAP10"/>
</dbReference>
<dbReference type="Proteomes" id="UP001054902">
    <property type="component" value="Unassembled WGS sequence"/>
</dbReference>
<keyword evidence="2" id="KW-0808">Transferase</keyword>
<evidence type="ECO:0000259" key="4">
    <source>
        <dbReference type="SMART" id="SM00672"/>
    </source>
</evidence>
<evidence type="ECO:0000313" key="5">
    <source>
        <dbReference type="EMBL" id="GFH49786.1"/>
    </source>
</evidence>
<feature type="region of interest" description="Disordered" evidence="3">
    <location>
        <begin position="52"/>
        <end position="96"/>
    </location>
</feature>
<keyword evidence="6" id="KW-1185">Reference proteome</keyword>
<evidence type="ECO:0000313" key="6">
    <source>
        <dbReference type="Proteomes" id="UP001054902"/>
    </source>
</evidence>
<protein>
    <recommendedName>
        <fullName evidence="4">Glycosyl transferase CAP10 domain-containing protein</fullName>
    </recommendedName>
</protein>
<proteinExistence type="inferred from homology"/>
<comment type="similarity">
    <text evidence="1">Belongs to the glycosyltransferase 90 family.</text>
</comment>
<evidence type="ECO:0000256" key="1">
    <source>
        <dbReference type="ARBA" id="ARBA00010118"/>
    </source>
</evidence>
<dbReference type="GO" id="GO:0016740">
    <property type="term" value="F:transferase activity"/>
    <property type="evidence" value="ECO:0007669"/>
    <property type="project" value="UniProtKB-KW"/>
</dbReference>